<feature type="compositionally biased region" description="Pro residues" evidence="3">
    <location>
        <begin position="98"/>
        <end position="112"/>
    </location>
</feature>
<dbReference type="PANTHER" id="PTHR43343">
    <property type="entry name" value="PEPTIDASE S12"/>
    <property type="match status" value="1"/>
</dbReference>
<keyword evidence="4" id="KW-0472">Membrane</keyword>
<dbReference type="InterPro" id="IPR001940">
    <property type="entry name" value="Peptidase_S1C"/>
</dbReference>
<dbReference type="OrthoDB" id="9758917at2"/>
<feature type="compositionally biased region" description="Pro residues" evidence="3">
    <location>
        <begin position="75"/>
        <end position="91"/>
    </location>
</feature>
<dbReference type="GO" id="GO:0004252">
    <property type="term" value="F:serine-type endopeptidase activity"/>
    <property type="evidence" value="ECO:0007669"/>
    <property type="project" value="InterPro"/>
</dbReference>
<keyword evidence="2" id="KW-0378">Hydrolase</keyword>
<feature type="compositionally biased region" description="Pro residues" evidence="3">
    <location>
        <begin position="134"/>
        <end position="147"/>
    </location>
</feature>
<feature type="compositionally biased region" description="Pro residues" evidence="3">
    <location>
        <begin position="48"/>
        <end position="67"/>
    </location>
</feature>
<evidence type="ECO:0000256" key="4">
    <source>
        <dbReference type="SAM" id="Phobius"/>
    </source>
</evidence>
<accession>A0A1W7CXZ0</accession>
<dbReference type="PRINTS" id="PR00834">
    <property type="entry name" value="PROTEASES2C"/>
</dbReference>
<dbReference type="Pfam" id="PF13365">
    <property type="entry name" value="Trypsin_2"/>
    <property type="match status" value="1"/>
</dbReference>
<dbReference type="SUPFAM" id="SSF50156">
    <property type="entry name" value="PDZ domain-like"/>
    <property type="match status" value="1"/>
</dbReference>
<sequence>MSTENEGTGKPDEPAAGASDARRDGPVTPPPAPAPPTQAAPTREAPAPAAPAAPEPPAAASPPPPPRQQAGAAPAAPPPAQAARQPYPPLPSYGSQPAPAPHTPYAPAPQQPAAPGAGPAVAAGALTGGATAPPEGPWGAPLPPPPPPKKRRNGLLAGVVAATLVVGGIGGGIGYMAADGDGGGGASAIGQETRGDSVARPPESVAGIADAALPSVVTIEAGFGPEAAGGTGFVYDEQGHILTNNHVVASAADGGTLTATFSDGETYEAEVVGRAEGYDVAVIRLTDLNGRELQPLPMGNSDEVAVGDATIAIGAPFGLSGTVTTGIISAKDRPVASSDGEGSSASYMNALQTDASINPGNSGGPLLNADGAVIGINSAIRGSSNGLGEVGSIGLGFAIPINQAQRVAADLIETGDPIYPIIGTHVESATGETEGAAIIEESADGPDPVAPGGPADRAGLRPGDIITQFGDTLIDSSPTLISQIWTYEPGDSVELTFVRDGQEQTTTVVLDERVGDE</sequence>
<keyword evidence="4" id="KW-0812">Transmembrane</keyword>
<evidence type="ECO:0000313" key="7">
    <source>
        <dbReference type="Proteomes" id="UP000194218"/>
    </source>
</evidence>
<feature type="domain" description="PDZ" evidence="5">
    <location>
        <begin position="422"/>
        <end position="508"/>
    </location>
</feature>
<keyword evidence="1 6" id="KW-0645">Protease</keyword>
<dbReference type="InterPro" id="IPR001478">
    <property type="entry name" value="PDZ"/>
</dbReference>
<reference evidence="6 7" key="1">
    <citation type="submission" date="2017-05" db="EMBL/GenBank/DDBJ databases">
        <title>Complete genome sequence of Streptomyces sp. SCSIO 03032 revealed the diverse biosynthetic pathways for its bioactive secondary metabolites.</title>
        <authorList>
            <person name="Ma L."/>
            <person name="Zhu Y."/>
            <person name="Zhang W."/>
            <person name="Zhang G."/>
            <person name="Tian X."/>
            <person name="Zhang S."/>
            <person name="Zhang C."/>
        </authorList>
    </citation>
    <scope>NUCLEOTIDE SEQUENCE [LARGE SCALE GENOMIC DNA]</scope>
    <source>
        <strain evidence="6 7">SCSIO 03032</strain>
    </source>
</reference>
<evidence type="ECO:0000256" key="1">
    <source>
        <dbReference type="ARBA" id="ARBA00022670"/>
    </source>
</evidence>
<dbReference type="PANTHER" id="PTHR43343:SF3">
    <property type="entry name" value="PROTEASE DO-LIKE 8, CHLOROPLASTIC"/>
    <property type="match status" value="1"/>
</dbReference>
<feature type="compositionally biased region" description="Low complexity" evidence="3">
    <location>
        <begin position="113"/>
        <end position="133"/>
    </location>
</feature>
<dbReference type="RefSeq" id="WP_086159527.1">
    <property type="nucleotide sequence ID" value="NZ_CP021121.1"/>
</dbReference>
<dbReference type="InterPro" id="IPR036034">
    <property type="entry name" value="PDZ_sf"/>
</dbReference>
<evidence type="ECO:0000256" key="2">
    <source>
        <dbReference type="ARBA" id="ARBA00022801"/>
    </source>
</evidence>
<dbReference type="KEGG" id="smao:CAG99_13075"/>
<dbReference type="AlphaFoldDB" id="A0A1W7CXZ0"/>
<gene>
    <name evidence="6" type="ORF">CAG99_13075</name>
</gene>
<protein>
    <submittedName>
        <fullName evidence="6">Protease</fullName>
    </submittedName>
</protein>
<dbReference type="Gene3D" id="2.40.10.120">
    <property type="match status" value="1"/>
</dbReference>
<dbReference type="InterPro" id="IPR051201">
    <property type="entry name" value="Chloro_Bact_Ser_Proteases"/>
</dbReference>
<dbReference type="EMBL" id="CP021121">
    <property type="protein sequence ID" value="ARQ69674.1"/>
    <property type="molecule type" value="Genomic_DNA"/>
</dbReference>
<evidence type="ECO:0000259" key="5">
    <source>
        <dbReference type="Pfam" id="PF13180"/>
    </source>
</evidence>
<dbReference type="InterPro" id="IPR009003">
    <property type="entry name" value="Peptidase_S1_PA"/>
</dbReference>
<evidence type="ECO:0000313" key="6">
    <source>
        <dbReference type="EMBL" id="ARQ69674.1"/>
    </source>
</evidence>
<dbReference type="Gene3D" id="2.30.42.10">
    <property type="match status" value="1"/>
</dbReference>
<dbReference type="Proteomes" id="UP000194218">
    <property type="component" value="Chromosome"/>
</dbReference>
<dbReference type="SUPFAM" id="SSF50494">
    <property type="entry name" value="Trypsin-like serine proteases"/>
    <property type="match status" value="1"/>
</dbReference>
<feature type="compositionally biased region" description="Pro residues" evidence="3">
    <location>
        <begin position="27"/>
        <end position="38"/>
    </location>
</feature>
<feature type="region of interest" description="Disordered" evidence="3">
    <location>
        <begin position="1"/>
        <end position="153"/>
    </location>
</feature>
<dbReference type="Pfam" id="PF13180">
    <property type="entry name" value="PDZ_2"/>
    <property type="match status" value="1"/>
</dbReference>
<keyword evidence="4" id="KW-1133">Transmembrane helix</keyword>
<keyword evidence="7" id="KW-1185">Reference proteome</keyword>
<feature type="transmembrane region" description="Helical" evidence="4">
    <location>
        <begin position="155"/>
        <end position="178"/>
    </location>
</feature>
<dbReference type="GO" id="GO:0006508">
    <property type="term" value="P:proteolysis"/>
    <property type="evidence" value="ECO:0007669"/>
    <property type="project" value="UniProtKB-KW"/>
</dbReference>
<proteinExistence type="predicted"/>
<evidence type="ECO:0000256" key="3">
    <source>
        <dbReference type="SAM" id="MobiDB-lite"/>
    </source>
</evidence>
<organism evidence="6 7">
    <name type="scientific">Streptomyces marincola</name>
    <dbReference type="NCBI Taxonomy" id="2878388"/>
    <lineage>
        <taxon>Bacteria</taxon>
        <taxon>Bacillati</taxon>
        <taxon>Actinomycetota</taxon>
        <taxon>Actinomycetes</taxon>
        <taxon>Kitasatosporales</taxon>
        <taxon>Streptomycetaceae</taxon>
        <taxon>Streptomyces</taxon>
    </lineage>
</organism>
<name>A0A1W7CXZ0_9ACTN</name>